<keyword evidence="2" id="KW-1185">Reference proteome</keyword>
<dbReference type="Proteomes" id="UP000014540">
    <property type="component" value="Unassembled WGS sequence"/>
</dbReference>
<proteinExistence type="predicted"/>
<dbReference type="AlphaFoldDB" id="S3UW50"/>
<sequence>MIKWRVSDKITVLEINYFSSNIIGGTSQFLGLVTRNC</sequence>
<dbReference type="EMBL" id="AKWZ02000011">
    <property type="protein sequence ID" value="EPG72554.1"/>
    <property type="molecule type" value="Genomic_DNA"/>
</dbReference>
<evidence type="ECO:0000313" key="1">
    <source>
        <dbReference type="EMBL" id="EPG72554.1"/>
    </source>
</evidence>
<evidence type="ECO:0000313" key="2">
    <source>
        <dbReference type="Proteomes" id="UP000014540"/>
    </source>
</evidence>
<accession>S3UW50</accession>
<comment type="caution">
    <text evidence="1">The sequence shown here is derived from an EMBL/GenBank/DDBJ whole genome shotgun (WGS) entry which is preliminary data.</text>
</comment>
<gene>
    <name evidence="1" type="ORF">LEP1GSC058_1120</name>
</gene>
<organism evidence="1 2">
    <name type="scientific">Leptospira fainei serovar Hurstbridge str. BUT 6</name>
    <dbReference type="NCBI Taxonomy" id="1193011"/>
    <lineage>
        <taxon>Bacteria</taxon>
        <taxon>Pseudomonadati</taxon>
        <taxon>Spirochaetota</taxon>
        <taxon>Spirochaetia</taxon>
        <taxon>Leptospirales</taxon>
        <taxon>Leptospiraceae</taxon>
        <taxon>Leptospira</taxon>
    </lineage>
</organism>
<protein>
    <submittedName>
        <fullName evidence="1">Uncharacterized protein</fullName>
    </submittedName>
</protein>
<reference evidence="1" key="1">
    <citation type="submission" date="2013-04" db="EMBL/GenBank/DDBJ databases">
        <authorList>
            <person name="Harkins D.M."/>
            <person name="Durkin A.S."/>
            <person name="Selengut J.D."/>
            <person name="Sanka R."/>
            <person name="DePew J."/>
            <person name="Purushe J."/>
            <person name="Ahmed A."/>
            <person name="van der Linden H."/>
            <person name="Goris M.G.A."/>
            <person name="Hartskeerl R.A."/>
            <person name="Vinetz J.M."/>
            <person name="Sutton G.G."/>
            <person name="Nelson W.C."/>
            <person name="Fouts D.E."/>
        </authorList>
    </citation>
    <scope>NUCLEOTIDE SEQUENCE [LARGE SCALE GENOMIC DNA]</scope>
    <source>
        <strain evidence="1">BUT 6</strain>
    </source>
</reference>
<name>S3UW50_9LEPT</name>
<dbReference type="STRING" id="1193011.LEP1GSC058_1120"/>